<evidence type="ECO:0000313" key="1">
    <source>
        <dbReference type="EMBL" id="KAJ1101929.1"/>
    </source>
</evidence>
<sequence>MQVLCIGLQEQVTGGAYRERVMQALCSGLQEQVTGGTYRESVMQALCTGLHEQVTGSAYRERDASAVQWPAGTGYWRRIQRAKCKRCALACRSRLLAVHTESVMQVLCIGLQEQVTDGAYRERESNASIVQEQVTGSACRESVMQALCTGLQEQVTGSAYREQVLCIGLQEQVIGSAYRERE</sequence>
<dbReference type="EMBL" id="JANPWB010000014">
    <property type="protein sequence ID" value="KAJ1101929.1"/>
    <property type="molecule type" value="Genomic_DNA"/>
</dbReference>
<keyword evidence="2" id="KW-1185">Reference proteome</keyword>
<protein>
    <submittedName>
        <fullName evidence="1">Uncharacterized protein</fullName>
    </submittedName>
</protein>
<accession>A0AAV7MHE1</accession>
<evidence type="ECO:0000313" key="2">
    <source>
        <dbReference type="Proteomes" id="UP001066276"/>
    </source>
</evidence>
<dbReference type="AlphaFoldDB" id="A0AAV7MHE1"/>
<proteinExistence type="predicted"/>
<organism evidence="1 2">
    <name type="scientific">Pleurodeles waltl</name>
    <name type="common">Iberian ribbed newt</name>
    <dbReference type="NCBI Taxonomy" id="8319"/>
    <lineage>
        <taxon>Eukaryota</taxon>
        <taxon>Metazoa</taxon>
        <taxon>Chordata</taxon>
        <taxon>Craniata</taxon>
        <taxon>Vertebrata</taxon>
        <taxon>Euteleostomi</taxon>
        <taxon>Amphibia</taxon>
        <taxon>Batrachia</taxon>
        <taxon>Caudata</taxon>
        <taxon>Salamandroidea</taxon>
        <taxon>Salamandridae</taxon>
        <taxon>Pleurodelinae</taxon>
        <taxon>Pleurodeles</taxon>
    </lineage>
</organism>
<comment type="caution">
    <text evidence="1">The sequence shown here is derived from an EMBL/GenBank/DDBJ whole genome shotgun (WGS) entry which is preliminary data.</text>
</comment>
<name>A0AAV7MHE1_PLEWA</name>
<gene>
    <name evidence="1" type="ORF">NDU88_006991</name>
</gene>
<dbReference type="Proteomes" id="UP001066276">
    <property type="component" value="Chromosome 10"/>
</dbReference>
<reference evidence="1" key="1">
    <citation type="journal article" date="2022" name="bioRxiv">
        <title>Sequencing and chromosome-scale assembly of the giantPleurodeles waltlgenome.</title>
        <authorList>
            <person name="Brown T."/>
            <person name="Elewa A."/>
            <person name="Iarovenko S."/>
            <person name="Subramanian E."/>
            <person name="Araus A.J."/>
            <person name="Petzold A."/>
            <person name="Susuki M."/>
            <person name="Suzuki K.-i.T."/>
            <person name="Hayashi T."/>
            <person name="Toyoda A."/>
            <person name="Oliveira C."/>
            <person name="Osipova E."/>
            <person name="Leigh N.D."/>
            <person name="Simon A."/>
            <person name="Yun M.H."/>
        </authorList>
    </citation>
    <scope>NUCLEOTIDE SEQUENCE</scope>
    <source>
        <strain evidence="1">20211129_DDA</strain>
        <tissue evidence="1">Liver</tissue>
    </source>
</reference>